<name>A0A8S3U4Z8_MYTED</name>
<accession>A0A8S3U4Z8</accession>
<sequence>MCSLFSVYIIIQIFLHLHLLTKDLYRKHSTGSIDDDFSVKHKQIIKKIQAIKKKLKHFEESFEQEQGFKHNFTLTLGFERKVIPDRWSCPRKISTTLYFGHYEVCTEKCRIDFKIGKLKEEAEMGSRSRHGCGASSSGERMDPPDRKKIYGTNSLY</sequence>
<feature type="signal peptide" evidence="2">
    <location>
        <begin position="1"/>
        <end position="21"/>
    </location>
</feature>
<feature type="region of interest" description="Disordered" evidence="1">
    <location>
        <begin position="126"/>
        <end position="156"/>
    </location>
</feature>
<evidence type="ECO:0000256" key="2">
    <source>
        <dbReference type="SAM" id="SignalP"/>
    </source>
</evidence>
<keyword evidence="4" id="KW-1185">Reference proteome</keyword>
<organism evidence="3 4">
    <name type="scientific">Mytilus edulis</name>
    <name type="common">Blue mussel</name>
    <dbReference type="NCBI Taxonomy" id="6550"/>
    <lineage>
        <taxon>Eukaryota</taxon>
        <taxon>Metazoa</taxon>
        <taxon>Spiralia</taxon>
        <taxon>Lophotrochozoa</taxon>
        <taxon>Mollusca</taxon>
        <taxon>Bivalvia</taxon>
        <taxon>Autobranchia</taxon>
        <taxon>Pteriomorphia</taxon>
        <taxon>Mytilida</taxon>
        <taxon>Mytiloidea</taxon>
        <taxon>Mytilidae</taxon>
        <taxon>Mytilinae</taxon>
        <taxon>Mytilus</taxon>
    </lineage>
</organism>
<evidence type="ECO:0000256" key="1">
    <source>
        <dbReference type="SAM" id="MobiDB-lite"/>
    </source>
</evidence>
<proteinExistence type="predicted"/>
<gene>
    <name evidence="3" type="ORF">MEDL_53582</name>
</gene>
<feature type="chain" id="PRO_5035813369" evidence="2">
    <location>
        <begin position="22"/>
        <end position="156"/>
    </location>
</feature>
<protein>
    <submittedName>
        <fullName evidence="3">Uncharacterized protein</fullName>
    </submittedName>
</protein>
<reference evidence="3" key="1">
    <citation type="submission" date="2021-03" db="EMBL/GenBank/DDBJ databases">
        <authorList>
            <person name="Bekaert M."/>
        </authorList>
    </citation>
    <scope>NUCLEOTIDE SEQUENCE</scope>
</reference>
<dbReference type="Proteomes" id="UP000683360">
    <property type="component" value="Unassembled WGS sequence"/>
</dbReference>
<feature type="compositionally biased region" description="Basic and acidic residues" evidence="1">
    <location>
        <begin position="139"/>
        <end position="148"/>
    </location>
</feature>
<comment type="caution">
    <text evidence="3">The sequence shown here is derived from an EMBL/GenBank/DDBJ whole genome shotgun (WGS) entry which is preliminary data.</text>
</comment>
<dbReference type="AlphaFoldDB" id="A0A8S3U4Z8"/>
<evidence type="ECO:0000313" key="3">
    <source>
        <dbReference type="EMBL" id="CAG2241347.1"/>
    </source>
</evidence>
<evidence type="ECO:0000313" key="4">
    <source>
        <dbReference type="Proteomes" id="UP000683360"/>
    </source>
</evidence>
<keyword evidence="2" id="KW-0732">Signal</keyword>
<dbReference type="EMBL" id="CAJPWZ010002583">
    <property type="protein sequence ID" value="CAG2241347.1"/>
    <property type="molecule type" value="Genomic_DNA"/>
</dbReference>